<dbReference type="GO" id="GO:0004519">
    <property type="term" value="F:endonuclease activity"/>
    <property type="evidence" value="ECO:0007669"/>
    <property type="project" value="UniProtKB-KW"/>
</dbReference>
<keyword evidence="4" id="KW-0255">Endonuclease</keyword>
<evidence type="ECO:0000256" key="4">
    <source>
        <dbReference type="ARBA" id="ARBA00022759"/>
    </source>
</evidence>
<dbReference type="EMBL" id="JAWDGP010000414">
    <property type="protein sequence ID" value="KAK3800827.1"/>
    <property type="molecule type" value="Genomic_DNA"/>
</dbReference>
<dbReference type="GO" id="GO:0016787">
    <property type="term" value="F:hydrolase activity"/>
    <property type="evidence" value="ECO:0007669"/>
    <property type="project" value="UniProtKB-KW"/>
</dbReference>
<evidence type="ECO:0000256" key="6">
    <source>
        <dbReference type="ARBA" id="ARBA00022918"/>
    </source>
</evidence>
<name>A0AAE1B763_9GAST</name>
<evidence type="ECO:0000313" key="8">
    <source>
        <dbReference type="EMBL" id="KAK3800827.1"/>
    </source>
</evidence>
<feature type="domain" description="Reverse transcriptase RNase H-like" evidence="7">
    <location>
        <begin position="17"/>
        <end position="111"/>
    </location>
</feature>
<dbReference type="AlphaFoldDB" id="A0AAE1B763"/>
<proteinExistence type="predicted"/>
<evidence type="ECO:0000259" key="7">
    <source>
        <dbReference type="Pfam" id="PF17917"/>
    </source>
</evidence>
<dbReference type="InterPro" id="IPR043502">
    <property type="entry name" value="DNA/RNA_pol_sf"/>
</dbReference>
<keyword evidence="1" id="KW-0808">Transferase</keyword>
<keyword evidence="5" id="KW-0378">Hydrolase</keyword>
<evidence type="ECO:0000256" key="1">
    <source>
        <dbReference type="ARBA" id="ARBA00022679"/>
    </source>
</evidence>
<dbReference type="GO" id="GO:0003964">
    <property type="term" value="F:RNA-directed DNA polymerase activity"/>
    <property type="evidence" value="ECO:0007669"/>
    <property type="project" value="UniProtKB-KW"/>
</dbReference>
<sequence>MSCGRCHHAQFPPPSPGATISLTSDASDRAVGAVLEQHVNNSLQPLAFFSKQLGRPERKYSTTGKRLLELYLAVRPFRFFLEGRSFTVLTDHKPLVGAMSKVSYSWTARHQTYLWKGRIIANCLSLVAPTNDVVLGIDCGAIDHLEPAHVD</sequence>
<dbReference type="PANTHER" id="PTHR37984:SF5">
    <property type="entry name" value="PROTEIN NYNRIN-LIKE"/>
    <property type="match status" value="1"/>
</dbReference>
<organism evidence="8 9">
    <name type="scientific">Elysia crispata</name>
    <name type="common">lettuce slug</name>
    <dbReference type="NCBI Taxonomy" id="231223"/>
    <lineage>
        <taxon>Eukaryota</taxon>
        <taxon>Metazoa</taxon>
        <taxon>Spiralia</taxon>
        <taxon>Lophotrochozoa</taxon>
        <taxon>Mollusca</taxon>
        <taxon>Gastropoda</taxon>
        <taxon>Heterobranchia</taxon>
        <taxon>Euthyneura</taxon>
        <taxon>Panpulmonata</taxon>
        <taxon>Sacoglossa</taxon>
        <taxon>Placobranchoidea</taxon>
        <taxon>Plakobranchidae</taxon>
        <taxon>Elysia</taxon>
    </lineage>
</organism>
<dbReference type="PANTHER" id="PTHR37984">
    <property type="entry name" value="PROTEIN CBG26694"/>
    <property type="match status" value="1"/>
</dbReference>
<gene>
    <name evidence="8" type="ORF">RRG08_028728</name>
</gene>
<reference evidence="8" key="1">
    <citation type="journal article" date="2023" name="G3 (Bethesda)">
        <title>A reference genome for the long-term kleptoplast-retaining sea slug Elysia crispata morphotype clarki.</title>
        <authorList>
            <person name="Eastman K.E."/>
            <person name="Pendleton A.L."/>
            <person name="Shaikh M.A."/>
            <person name="Suttiyut T."/>
            <person name="Ogas R."/>
            <person name="Tomko P."/>
            <person name="Gavelis G."/>
            <person name="Widhalm J.R."/>
            <person name="Wisecaver J.H."/>
        </authorList>
    </citation>
    <scope>NUCLEOTIDE SEQUENCE</scope>
    <source>
        <strain evidence="8">ECLA1</strain>
    </source>
</reference>
<evidence type="ECO:0000313" key="9">
    <source>
        <dbReference type="Proteomes" id="UP001283361"/>
    </source>
</evidence>
<keyword evidence="6" id="KW-0695">RNA-directed DNA polymerase</keyword>
<dbReference type="InterPro" id="IPR041373">
    <property type="entry name" value="RT_RNaseH"/>
</dbReference>
<evidence type="ECO:0000256" key="3">
    <source>
        <dbReference type="ARBA" id="ARBA00022722"/>
    </source>
</evidence>
<dbReference type="SUPFAM" id="SSF56672">
    <property type="entry name" value="DNA/RNA polymerases"/>
    <property type="match status" value="1"/>
</dbReference>
<keyword evidence="3" id="KW-0540">Nuclease</keyword>
<dbReference type="FunFam" id="3.10.20.370:FF:000001">
    <property type="entry name" value="Retrovirus-related Pol polyprotein from transposon 17.6-like protein"/>
    <property type="match status" value="1"/>
</dbReference>
<evidence type="ECO:0000256" key="2">
    <source>
        <dbReference type="ARBA" id="ARBA00022695"/>
    </source>
</evidence>
<dbReference type="Pfam" id="PF17917">
    <property type="entry name" value="RT_RNaseH"/>
    <property type="match status" value="1"/>
</dbReference>
<keyword evidence="9" id="KW-1185">Reference proteome</keyword>
<accession>A0AAE1B763</accession>
<protein>
    <recommendedName>
        <fullName evidence="7">Reverse transcriptase RNase H-like domain-containing protein</fullName>
    </recommendedName>
</protein>
<evidence type="ECO:0000256" key="5">
    <source>
        <dbReference type="ARBA" id="ARBA00022801"/>
    </source>
</evidence>
<dbReference type="Gene3D" id="3.10.20.370">
    <property type="match status" value="1"/>
</dbReference>
<comment type="caution">
    <text evidence="8">The sequence shown here is derived from an EMBL/GenBank/DDBJ whole genome shotgun (WGS) entry which is preliminary data.</text>
</comment>
<keyword evidence="2" id="KW-0548">Nucleotidyltransferase</keyword>
<dbReference type="Proteomes" id="UP001283361">
    <property type="component" value="Unassembled WGS sequence"/>
</dbReference>
<dbReference type="InterPro" id="IPR050951">
    <property type="entry name" value="Retrovirus_Pol_polyprotein"/>
</dbReference>